<dbReference type="GO" id="GO:0005524">
    <property type="term" value="F:ATP binding"/>
    <property type="evidence" value="ECO:0007669"/>
    <property type="project" value="InterPro"/>
</dbReference>
<comment type="caution">
    <text evidence="2">The sequence shown here is derived from an EMBL/GenBank/DDBJ whole genome shotgun (WGS) entry which is preliminary data.</text>
</comment>
<dbReference type="GO" id="GO:0004672">
    <property type="term" value="F:protein kinase activity"/>
    <property type="evidence" value="ECO:0007669"/>
    <property type="project" value="InterPro"/>
</dbReference>
<dbReference type="PROSITE" id="PS50011">
    <property type="entry name" value="PROTEIN_KINASE_DOM"/>
    <property type="match status" value="1"/>
</dbReference>
<dbReference type="EMBL" id="CAUWAG010000012">
    <property type="protein sequence ID" value="CAJ2509176.1"/>
    <property type="molecule type" value="Genomic_DNA"/>
</dbReference>
<dbReference type="Pfam" id="PF00069">
    <property type="entry name" value="Pkinase"/>
    <property type="match status" value="1"/>
</dbReference>
<name>A0AAI8VQC7_9PEZI</name>
<organism evidence="2 3">
    <name type="scientific">Anthostomella pinea</name>
    <dbReference type="NCBI Taxonomy" id="933095"/>
    <lineage>
        <taxon>Eukaryota</taxon>
        <taxon>Fungi</taxon>
        <taxon>Dikarya</taxon>
        <taxon>Ascomycota</taxon>
        <taxon>Pezizomycotina</taxon>
        <taxon>Sordariomycetes</taxon>
        <taxon>Xylariomycetidae</taxon>
        <taxon>Xylariales</taxon>
        <taxon>Xylariaceae</taxon>
        <taxon>Anthostomella</taxon>
    </lineage>
</organism>
<dbReference type="Proteomes" id="UP001295740">
    <property type="component" value="Unassembled WGS sequence"/>
</dbReference>
<accession>A0AAI8VQC7</accession>
<protein>
    <submittedName>
        <fullName evidence="2">Uu.00g142020.m01.CDS01</fullName>
    </submittedName>
</protein>
<dbReference type="InterPro" id="IPR011009">
    <property type="entry name" value="Kinase-like_dom_sf"/>
</dbReference>
<evidence type="ECO:0000313" key="2">
    <source>
        <dbReference type="EMBL" id="CAJ2509176.1"/>
    </source>
</evidence>
<evidence type="ECO:0000313" key="3">
    <source>
        <dbReference type="Proteomes" id="UP001295740"/>
    </source>
</evidence>
<dbReference type="AlphaFoldDB" id="A0AAI8VQC7"/>
<evidence type="ECO:0000259" key="1">
    <source>
        <dbReference type="PROSITE" id="PS50011"/>
    </source>
</evidence>
<proteinExistence type="predicted"/>
<dbReference type="InterPro" id="IPR000719">
    <property type="entry name" value="Prot_kinase_dom"/>
</dbReference>
<dbReference type="Gene3D" id="1.10.510.10">
    <property type="entry name" value="Transferase(Phosphotransferase) domain 1"/>
    <property type="match status" value="1"/>
</dbReference>
<reference evidence="2" key="1">
    <citation type="submission" date="2023-10" db="EMBL/GenBank/DDBJ databases">
        <authorList>
            <person name="Hackl T."/>
        </authorList>
    </citation>
    <scope>NUCLEOTIDE SEQUENCE</scope>
</reference>
<gene>
    <name evidence="2" type="ORF">KHLLAP_LOCUS9644</name>
</gene>
<keyword evidence="3" id="KW-1185">Reference proteome</keyword>
<feature type="domain" description="Protein kinase" evidence="1">
    <location>
        <begin position="128"/>
        <end position="378"/>
    </location>
</feature>
<sequence length="378" mass="42788">MRDFYLEQITWDIEYNPDSNITLYILHKGAAFRICYVAEALKASPLALEQHRECSRILHQGDGDPDAIRPVAERLTKPFEELMNRLLPSPATEFQLTESLHGYLYPPSFELEARAAESSEGVVQAHFLGAVSRQKGGACGLVVGFLQPHLSSLLALNVKTYSSGQVQVLAYHVTPRARRAPSKVLVGNTVFFFKLFMRPHDHGRHELQSFVKILADAEASRPLLSEARICRLHGLLIDEDDDVLQHYDIDDSEEYRPGVQRLVGLLFTYIDNKGTLRHIAPWSDCSNEDRSCWSRQIHNTVTSLHAAGVVWGDAKPENVLIDQEDNACLIDFGGSYTPGWVDREKQETAEGDWQGVKRIDEWLARWSHQPITSRLMSR</sequence>
<dbReference type="SUPFAM" id="SSF56112">
    <property type="entry name" value="Protein kinase-like (PK-like)"/>
    <property type="match status" value="1"/>
</dbReference>